<evidence type="ECO:0000256" key="3">
    <source>
        <dbReference type="ARBA" id="ARBA00023002"/>
    </source>
</evidence>
<dbReference type="Gene3D" id="3.40.50.1970">
    <property type="match status" value="1"/>
</dbReference>
<sequence length="390" mass="40697">MSGQSNLNGNWNYPTAMRFGAGRIAELADCCKALGMENPLLVTDPGLAALPMIGEAMAIVEKGGLKVALFSEIKGNPTGKNVADGVDAFNAGGHDGIIAFGGGSALDAAKAIALVAKQGRPVFDFVDEGDNWLRADEAKIAPVVAVPTTSGTGSEVGRASVITDEDNHIKRIIFHPKMLPALVLADPALTVGLPPHVTAATGMDALSHNLEAYCAPGFHPMAIGIAVEGIRLVNESLVTACEDGANIDARAKMMAASAMGATAFQIGLGGMHSLAHPLGALYDAHHGMLNAVVMPYILVANRSSIETRIAELARSMGLEDQTFDGFLNWVLDLRERIGIPHTLAEIGIDDAQAEKVGQMAVNDPTAGTNPIPFSAEEYANIFRNAVNGTL</sequence>
<dbReference type="InterPro" id="IPR039697">
    <property type="entry name" value="Alcohol_dehydrogenase_Fe"/>
</dbReference>
<comment type="caution">
    <text evidence="11">The sequence shown here is derived from an EMBL/GenBank/DDBJ whole genome shotgun (WGS) entry which is preliminary data.</text>
</comment>
<evidence type="ECO:0000256" key="1">
    <source>
        <dbReference type="ARBA" id="ARBA00001962"/>
    </source>
</evidence>
<dbReference type="Gene3D" id="1.20.1090.10">
    <property type="entry name" value="Dehydroquinate synthase-like - alpha domain"/>
    <property type="match status" value="1"/>
</dbReference>
<evidence type="ECO:0000259" key="9">
    <source>
        <dbReference type="Pfam" id="PF00465"/>
    </source>
</evidence>
<dbReference type="PANTHER" id="PTHR11496:SF102">
    <property type="entry name" value="ALCOHOL DEHYDROGENASE 4"/>
    <property type="match status" value="1"/>
</dbReference>
<dbReference type="OrthoDB" id="9815791at2"/>
<dbReference type="CDD" id="cd14861">
    <property type="entry name" value="Fe-ADH-like"/>
    <property type="match status" value="1"/>
</dbReference>
<dbReference type="SUPFAM" id="SSF56796">
    <property type="entry name" value="Dehydroquinate synthase-like"/>
    <property type="match status" value="1"/>
</dbReference>
<name>A0A3D9HHV9_9PROT</name>
<evidence type="ECO:0000256" key="8">
    <source>
        <dbReference type="ARBA" id="ARBA00076680"/>
    </source>
</evidence>
<evidence type="ECO:0000313" key="12">
    <source>
        <dbReference type="Proteomes" id="UP000256845"/>
    </source>
</evidence>
<gene>
    <name evidence="11" type="ORF">DFP90_10635</name>
</gene>
<comment type="cofactor">
    <cofactor evidence="1">
        <name>Fe cation</name>
        <dbReference type="ChEBI" id="CHEBI:24875"/>
    </cofactor>
</comment>
<dbReference type="InterPro" id="IPR001670">
    <property type="entry name" value="ADH_Fe/GldA"/>
</dbReference>
<dbReference type="EMBL" id="QRDW01000006">
    <property type="protein sequence ID" value="RED49058.1"/>
    <property type="molecule type" value="Genomic_DNA"/>
</dbReference>
<dbReference type="PANTHER" id="PTHR11496">
    <property type="entry name" value="ALCOHOL DEHYDROGENASE"/>
    <property type="match status" value="1"/>
</dbReference>
<reference evidence="11 12" key="1">
    <citation type="submission" date="2018-07" db="EMBL/GenBank/DDBJ databases">
        <title>Genomic Encyclopedia of Type Strains, Phase III (KMG-III): the genomes of soil and plant-associated and newly described type strains.</title>
        <authorList>
            <person name="Whitman W."/>
        </authorList>
    </citation>
    <scope>NUCLEOTIDE SEQUENCE [LARGE SCALE GENOMIC DNA]</scope>
    <source>
        <strain evidence="11 12">CECT 8488</strain>
    </source>
</reference>
<feature type="domain" description="Alcohol dehydrogenase iron-type/glycerol dehydrogenase GldA" evidence="9">
    <location>
        <begin position="14"/>
        <end position="187"/>
    </location>
</feature>
<dbReference type="PROSITE" id="PS00913">
    <property type="entry name" value="ADH_IRON_1"/>
    <property type="match status" value="1"/>
</dbReference>
<protein>
    <recommendedName>
        <fullName evidence="7">Alcohol dehydrogenase 2</fullName>
    </recommendedName>
    <alternativeName>
        <fullName evidence="8">Alcohol dehydrogenase II</fullName>
    </alternativeName>
</protein>
<dbReference type="FunFam" id="1.20.1090.10:FF:000001">
    <property type="entry name" value="Aldehyde-alcohol dehydrogenase"/>
    <property type="match status" value="1"/>
</dbReference>
<keyword evidence="3" id="KW-0560">Oxidoreductase</keyword>
<evidence type="ECO:0000313" key="11">
    <source>
        <dbReference type="EMBL" id="RED49058.1"/>
    </source>
</evidence>
<evidence type="ECO:0000256" key="2">
    <source>
        <dbReference type="ARBA" id="ARBA00007358"/>
    </source>
</evidence>
<comment type="catalytic activity">
    <reaction evidence="6">
        <text>a primary alcohol + NAD(+) = an aldehyde + NADH + H(+)</text>
        <dbReference type="Rhea" id="RHEA:10736"/>
        <dbReference type="ChEBI" id="CHEBI:15378"/>
        <dbReference type="ChEBI" id="CHEBI:15734"/>
        <dbReference type="ChEBI" id="CHEBI:17478"/>
        <dbReference type="ChEBI" id="CHEBI:57540"/>
        <dbReference type="ChEBI" id="CHEBI:57945"/>
        <dbReference type="EC" id="1.1.1.1"/>
    </reaction>
</comment>
<dbReference type="RefSeq" id="WP_115937270.1">
    <property type="nucleotide sequence ID" value="NZ_QRDW01000006.1"/>
</dbReference>
<feature type="domain" description="Fe-containing alcohol dehydrogenase-like C-terminal" evidence="10">
    <location>
        <begin position="198"/>
        <end position="385"/>
    </location>
</feature>
<dbReference type="InterPro" id="IPR056798">
    <property type="entry name" value="ADH_Fe_C"/>
</dbReference>
<evidence type="ECO:0000256" key="5">
    <source>
        <dbReference type="ARBA" id="ARBA00049164"/>
    </source>
</evidence>
<evidence type="ECO:0000259" key="10">
    <source>
        <dbReference type="Pfam" id="PF25137"/>
    </source>
</evidence>
<accession>A0A3D9HHV9</accession>
<keyword evidence="12" id="KW-1185">Reference proteome</keyword>
<dbReference type="InterPro" id="IPR018211">
    <property type="entry name" value="ADH_Fe_CS"/>
</dbReference>
<dbReference type="GO" id="GO:0046872">
    <property type="term" value="F:metal ion binding"/>
    <property type="evidence" value="ECO:0007669"/>
    <property type="project" value="InterPro"/>
</dbReference>
<proteinExistence type="inferred from homology"/>
<dbReference type="Proteomes" id="UP000256845">
    <property type="component" value="Unassembled WGS sequence"/>
</dbReference>
<dbReference type="Pfam" id="PF25137">
    <property type="entry name" value="ADH_Fe_C"/>
    <property type="match status" value="1"/>
</dbReference>
<comment type="similarity">
    <text evidence="2">Belongs to the iron-containing alcohol dehydrogenase family.</text>
</comment>
<keyword evidence="4" id="KW-0520">NAD</keyword>
<dbReference type="FunFam" id="3.40.50.1970:FF:000003">
    <property type="entry name" value="Alcohol dehydrogenase, iron-containing"/>
    <property type="match status" value="1"/>
</dbReference>
<dbReference type="GO" id="GO:0004022">
    <property type="term" value="F:alcohol dehydrogenase (NAD+) activity"/>
    <property type="evidence" value="ECO:0007669"/>
    <property type="project" value="UniProtKB-EC"/>
</dbReference>
<dbReference type="AlphaFoldDB" id="A0A3D9HHV9"/>
<dbReference type="Pfam" id="PF00465">
    <property type="entry name" value="Fe-ADH"/>
    <property type="match status" value="1"/>
</dbReference>
<organism evidence="11 12">
    <name type="scientific">Aestuariispira insulae</name>
    <dbReference type="NCBI Taxonomy" id="1461337"/>
    <lineage>
        <taxon>Bacteria</taxon>
        <taxon>Pseudomonadati</taxon>
        <taxon>Pseudomonadota</taxon>
        <taxon>Alphaproteobacteria</taxon>
        <taxon>Rhodospirillales</taxon>
        <taxon>Kiloniellaceae</taxon>
        <taxon>Aestuariispira</taxon>
    </lineage>
</organism>
<comment type="catalytic activity">
    <reaction evidence="5">
        <text>a secondary alcohol + NAD(+) = a ketone + NADH + H(+)</text>
        <dbReference type="Rhea" id="RHEA:10740"/>
        <dbReference type="ChEBI" id="CHEBI:15378"/>
        <dbReference type="ChEBI" id="CHEBI:17087"/>
        <dbReference type="ChEBI" id="CHEBI:35681"/>
        <dbReference type="ChEBI" id="CHEBI:57540"/>
        <dbReference type="ChEBI" id="CHEBI:57945"/>
        <dbReference type="EC" id="1.1.1.1"/>
    </reaction>
</comment>
<evidence type="ECO:0000256" key="6">
    <source>
        <dbReference type="ARBA" id="ARBA00049243"/>
    </source>
</evidence>
<evidence type="ECO:0000256" key="7">
    <source>
        <dbReference type="ARBA" id="ARBA00074848"/>
    </source>
</evidence>
<evidence type="ECO:0000256" key="4">
    <source>
        <dbReference type="ARBA" id="ARBA00023027"/>
    </source>
</evidence>